<dbReference type="PANTHER" id="PTHR43736:SF1">
    <property type="entry name" value="DIHYDRONEOPTERIN TRIPHOSPHATE DIPHOSPHATASE"/>
    <property type="match status" value="1"/>
</dbReference>
<evidence type="ECO:0000313" key="4">
    <source>
        <dbReference type="Proteomes" id="UP000050898"/>
    </source>
</evidence>
<feature type="domain" description="Nudix hydrolase" evidence="2">
    <location>
        <begin position="1"/>
        <end position="117"/>
    </location>
</feature>
<gene>
    <name evidence="3" type="ORF">FD00_GL001331</name>
</gene>
<name>A0A0R2DZ88_9LACO</name>
<dbReference type="PANTHER" id="PTHR43736">
    <property type="entry name" value="ADP-RIBOSE PYROPHOSPHATASE"/>
    <property type="match status" value="1"/>
</dbReference>
<keyword evidence="4" id="KW-1185">Reference proteome</keyword>
<organism evidence="3 4">
    <name type="scientific">Liquorilactobacillus mali KCTC 3596 = DSM 20444</name>
    <dbReference type="NCBI Taxonomy" id="1046596"/>
    <lineage>
        <taxon>Bacteria</taxon>
        <taxon>Bacillati</taxon>
        <taxon>Bacillota</taxon>
        <taxon>Bacilli</taxon>
        <taxon>Lactobacillales</taxon>
        <taxon>Lactobacillaceae</taxon>
        <taxon>Liquorilactobacillus</taxon>
    </lineage>
</organism>
<dbReference type="InterPro" id="IPR000086">
    <property type="entry name" value="NUDIX_hydrolase_dom"/>
</dbReference>
<proteinExistence type="inferred from homology"/>
<dbReference type="RefSeq" id="WP_050901453.1">
    <property type="nucleotide sequence ID" value="NZ_AKKT01000046.1"/>
</dbReference>
<dbReference type="GO" id="GO:0016787">
    <property type="term" value="F:hydrolase activity"/>
    <property type="evidence" value="ECO:0007669"/>
    <property type="project" value="UniProtKB-KW"/>
</dbReference>
<reference evidence="3 4" key="1">
    <citation type="journal article" date="2015" name="Genome Announc.">
        <title>Expanding the biotechnology potential of lactobacilli through comparative genomics of 213 strains and associated genera.</title>
        <authorList>
            <person name="Sun Z."/>
            <person name="Harris H.M."/>
            <person name="McCann A."/>
            <person name="Guo C."/>
            <person name="Argimon S."/>
            <person name="Zhang W."/>
            <person name="Yang X."/>
            <person name="Jeffery I.B."/>
            <person name="Cooney J.C."/>
            <person name="Kagawa T.F."/>
            <person name="Liu W."/>
            <person name="Song Y."/>
            <person name="Salvetti E."/>
            <person name="Wrobel A."/>
            <person name="Rasinkangas P."/>
            <person name="Parkhill J."/>
            <person name="Rea M.C."/>
            <person name="O'Sullivan O."/>
            <person name="Ritari J."/>
            <person name="Douillard F.P."/>
            <person name="Paul Ross R."/>
            <person name="Yang R."/>
            <person name="Briner A.E."/>
            <person name="Felis G.E."/>
            <person name="de Vos W.M."/>
            <person name="Barrangou R."/>
            <person name="Klaenhammer T.R."/>
            <person name="Caufield P.W."/>
            <person name="Cui Y."/>
            <person name="Zhang H."/>
            <person name="O'Toole P.W."/>
        </authorList>
    </citation>
    <scope>NUCLEOTIDE SEQUENCE [LARGE SCALE GENOMIC DNA]</scope>
    <source>
        <strain evidence="3 4">DSM 20444</strain>
    </source>
</reference>
<evidence type="ECO:0000259" key="2">
    <source>
        <dbReference type="PROSITE" id="PS51462"/>
    </source>
</evidence>
<dbReference type="CDD" id="cd18875">
    <property type="entry name" value="NUDIX_Hydrolase"/>
    <property type="match status" value="1"/>
</dbReference>
<dbReference type="SUPFAM" id="SSF55811">
    <property type="entry name" value="Nudix"/>
    <property type="match status" value="1"/>
</dbReference>
<dbReference type="PATRIC" id="fig|1046596.6.peg.1413"/>
<dbReference type="EMBL" id="AYYH01000031">
    <property type="protein sequence ID" value="KRN09209.1"/>
    <property type="molecule type" value="Genomic_DNA"/>
</dbReference>
<dbReference type="PROSITE" id="PS51462">
    <property type="entry name" value="NUDIX"/>
    <property type="match status" value="1"/>
</dbReference>
<comment type="similarity">
    <text evidence="1">Belongs to the Nudix hydrolase family.</text>
</comment>
<accession>A0A0R2DZ88</accession>
<dbReference type="AlphaFoldDB" id="A0A0R2DZ88"/>
<keyword evidence="3" id="KW-0378">Hydrolase</keyword>
<evidence type="ECO:0000256" key="1">
    <source>
        <dbReference type="ARBA" id="ARBA00005582"/>
    </source>
</evidence>
<dbReference type="GeneID" id="98315978"/>
<dbReference type="Pfam" id="PF00293">
    <property type="entry name" value="NUDIX"/>
    <property type="match status" value="1"/>
</dbReference>
<sequence length="136" mass="15715">MLTHQDKVLIEKRKNKNWSGVTFPGGHVEPKESFVDSVIREVYEETGLTIQDPILCGIKQFTTDEDGRYIVLLYKASKFTGQIKSSSEGEILWVNQKNLLSANLAARFEELYEVFTSQNSELYYFEDNGDWHTEIK</sequence>
<dbReference type="Proteomes" id="UP000050898">
    <property type="component" value="Unassembled WGS sequence"/>
</dbReference>
<comment type="caution">
    <text evidence="3">The sequence shown here is derived from an EMBL/GenBank/DDBJ whole genome shotgun (WGS) entry which is preliminary data.</text>
</comment>
<dbReference type="InterPro" id="IPR015797">
    <property type="entry name" value="NUDIX_hydrolase-like_dom_sf"/>
</dbReference>
<dbReference type="Gene3D" id="3.90.79.10">
    <property type="entry name" value="Nucleoside Triphosphate Pyrophosphohydrolase"/>
    <property type="match status" value="1"/>
</dbReference>
<protein>
    <submittedName>
        <fullName evidence="3">NUDIX family hydrolase</fullName>
    </submittedName>
</protein>
<evidence type="ECO:0000313" key="3">
    <source>
        <dbReference type="EMBL" id="KRN09209.1"/>
    </source>
</evidence>